<evidence type="ECO:0000256" key="1">
    <source>
        <dbReference type="ARBA" id="ARBA00004651"/>
    </source>
</evidence>
<feature type="binding site" evidence="15">
    <location>
        <begin position="292"/>
        <end position="294"/>
    </location>
    <ligand>
        <name>ATP</name>
        <dbReference type="ChEBI" id="CHEBI:30616"/>
        <note>ligand shared between two neighboring subunits of the homotrimer</note>
    </ligand>
</feature>
<keyword evidence="15" id="KW-0067">ATP-binding</keyword>
<comment type="similarity">
    <text evidence="2 14 18">Belongs to the P2X receptor family.</text>
</comment>
<evidence type="ECO:0000256" key="15">
    <source>
        <dbReference type="PIRSR" id="PIRSR005713-1"/>
    </source>
</evidence>
<evidence type="ECO:0000256" key="12">
    <source>
        <dbReference type="ARBA" id="ARBA00023303"/>
    </source>
</evidence>
<keyword evidence="6 18" id="KW-1133">Transmembrane helix</keyword>
<reference evidence="20" key="3">
    <citation type="submission" date="2025-08" db="UniProtKB">
        <authorList>
            <consortium name="Ensembl"/>
        </authorList>
    </citation>
    <scope>IDENTIFICATION</scope>
</reference>
<keyword evidence="3 14" id="KW-0813">Transport</keyword>
<reference evidence="21" key="1">
    <citation type="submission" date="2013-03" db="EMBL/GenBank/DDBJ databases">
        <authorList>
            <person name="Jeffery W."/>
            <person name="Warren W."/>
            <person name="Wilson R.K."/>
        </authorList>
    </citation>
    <scope>NUCLEOTIDE SEQUENCE</scope>
    <source>
        <strain evidence="21">female</strain>
    </source>
</reference>
<evidence type="ECO:0000256" key="18">
    <source>
        <dbReference type="RuleBase" id="RU000681"/>
    </source>
</evidence>
<dbReference type="GO" id="GO:0005524">
    <property type="term" value="F:ATP binding"/>
    <property type="evidence" value="ECO:0007669"/>
    <property type="project" value="UniProtKB-UniRule"/>
</dbReference>
<evidence type="ECO:0000256" key="8">
    <source>
        <dbReference type="ARBA" id="ARBA00023136"/>
    </source>
</evidence>
<keyword evidence="5 18" id="KW-0812">Transmembrane</keyword>
<keyword evidence="12 18" id="KW-0407">Ion channel</keyword>
<dbReference type="PIRSF" id="PIRSF005713">
    <property type="entry name" value="P2X_purinoceptor"/>
    <property type="match status" value="1"/>
</dbReference>
<dbReference type="PROSITE" id="PS01212">
    <property type="entry name" value="P2X_RECEPTOR"/>
    <property type="match status" value="1"/>
</dbReference>
<comment type="function">
    <text evidence="18">Receptor for ATP that acts as a ligand-gated ion channel.</text>
</comment>
<dbReference type="GO" id="GO:0001614">
    <property type="term" value="F:purinergic nucleotide receptor activity"/>
    <property type="evidence" value="ECO:0007669"/>
    <property type="project" value="UniProtKB-UniRule"/>
</dbReference>
<dbReference type="PRINTS" id="PR01307">
    <property type="entry name" value="P2XRECEPTOR"/>
</dbReference>
<evidence type="ECO:0000256" key="6">
    <source>
        <dbReference type="ARBA" id="ARBA00022989"/>
    </source>
</evidence>
<keyword evidence="9 16" id="KW-1015">Disulfide bond</keyword>
<feature type="compositionally biased region" description="Basic residues" evidence="19">
    <location>
        <begin position="371"/>
        <end position="386"/>
    </location>
</feature>
<dbReference type="InParanoid" id="W5LK17"/>
<dbReference type="GO" id="GO:0070588">
    <property type="term" value="P:calcium ion transmembrane transport"/>
    <property type="evidence" value="ECO:0007669"/>
    <property type="project" value="TreeGrafter"/>
</dbReference>
<name>W5LK17_ASTMX</name>
<evidence type="ECO:0000256" key="9">
    <source>
        <dbReference type="ARBA" id="ARBA00023157"/>
    </source>
</evidence>
<protein>
    <recommendedName>
        <fullName evidence="14 18">P2X purinoceptor</fullName>
    </recommendedName>
</protein>
<feature type="binding site" evidence="15">
    <location>
        <position position="312"/>
    </location>
    <ligand>
        <name>ATP</name>
        <dbReference type="ChEBI" id="CHEBI:30616"/>
        <note>ligand shared between two neighboring subunits of the homotrimer</note>
    </ligand>
</feature>
<keyword evidence="15" id="KW-0547">Nucleotide-binding</keyword>
<reference evidence="21" key="2">
    <citation type="journal article" date="2014" name="Nat. Commun.">
        <title>The cavefish genome reveals candidate genes for eye loss.</title>
        <authorList>
            <person name="McGaugh S.E."/>
            <person name="Gross J.B."/>
            <person name="Aken B."/>
            <person name="Blin M."/>
            <person name="Borowsky R."/>
            <person name="Chalopin D."/>
            <person name="Hinaux H."/>
            <person name="Jeffery W.R."/>
            <person name="Keene A."/>
            <person name="Ma L."/>
            <person name="Minx P."/>
            <person name="Murphy D."/>
            <person name="O'Quin K.E."/>
            <person name="Retaux S."/>
            <person name="Rohner N."/>
            <person name="Searle S.M."/>
            <person name="Stahl B.A."/>
            <person name="Tabin C."/>
            <person name="Volff J.N."/>
            <person name="Yoshizawa M."/>
            <person name="Warren W.C."/>
        </authorList>
    </citation>
    <scope>NUCLEOTIDE SEQUENCE [LARGE SCALE GENOMIC DNA]</scope>
    <source>
        <strain evidence="21">female</strain>
    </source>
</reference>
<evidence type="ECO:0000256" key="14">
    <source>
        <dbReference type="PIRNR" id="PIRNR005713"/>
    </source>
</evidence>
<keyword evidence="18" id="KW-0675">Receptor</keyword>
<evidence type="ECO:0000256" key="11">
    <source>
        <dbReference type="ARBA" id="ARBA00023286"/>
    </source>
</evidence>
<feature type="disulfide bond" evidence="16">
    <location>
        <begin position="117"/>
        <end position="164"/>
    </location>
</feature>
<evidence type="ECO:0000256" key="2">
    <source>
        <dbReference type="ARBA" id="ARBA00009848"/>
    </source>
</evidence>
<dbReference type="Ensembl" id="ENSAMXT00000020179.2">
    <property type="protein sequence ID" value="ENSAMXP00000020179.2"/>
    <property type="gene ID" value="ENSAMXG00000019595.2"/>
</dbReference>
<evidence type="ECO:0000313" key="21">
    <source>
        <dbReference type="Proteomes" id="UP000018467"/>
    </source>
</evidence>
<dbReference type="HOGENOM" id="CLU_034469_6_0_1"/>
<evidence type="ECO:0000313" key="20">
    <source>
        <dbReference type="Ensembl" id="ENSAMXP00000020179.2"/>
    </source>
</evidence>
<keyword evidence="8 14" id="KW-0472">Membrane</keyword>
<sequence>MAQSRGMFFYSLLDYKTEKFVIAKNKKVGVLFRLFQLGVIGYLIGWVFLWKKSYQEREEAIQSSVFTKLKGVALTNSTELGLLVWGAEDYVIPSQGDRVFFIVTNYLETPNQRLNVCAESVKVPDGLCSYDADCLEGETVTAGHGVKTGRCVNETGTCEIYGWCPVESSRTPQEPLLGKAENFTIYIKNFIRFPKFDFSKSNVLSTTNKSYLKTCNYDREHHPYCPIFRVGDIVQWTGHNFQEMAVKGGSIGVEIDWTCDLDKDSSKCNPQYSFTRLDASKGSTNSVTSGYNFRFARYYRDSDGQTYRSLYKVYGIRFDIMVNGEVRPASYHPTVVNIGSGLALMGAGVFICDMILLYMMSTSSQKERKPRDARHSRHHRHAHDGHHRKEEKPPVEELPLTPMSSPSTHSPDHQPVPTDSALKPRSPLNKQGPDAPSSKLHRSPDRRALSPVTSSTKPHTTQTFANTIRTVF</sequence>
<evidence type="ECO:0000256" key="3">
    <source>
        <dbReference type="ARBA" id="ARBA00022448"/>
    </source>
</evidence>
<dbReference type="eggNOG" id="ENOG502QSUI">
    <property type="taxonomic scope" value="Eukaryota"/>
</dbReference>
<comment type="caution">
    <text evidence="18">Lacks conserved residue(s) required for the propagation of feature annotation.</text>
</comment>
<dbReference type="PANTHER" id="PTHR10125">
    <property type="entry name" value="P2X PURINOCEPTOR"/>
    <property type="match status" value="1"/>
</dbReference>
<feature type="region of interest" description="Disordered" evidence="19">
    <location>
        <begin position="366"/>
        <end position="465"/>
    </location>
</feature>
<evidence type="ECO:0000256" key="13">
    <source>
        <dbReference type="ARBA" id="ARBA00036634"/>
    </source>
</evidence>
<dbReference type="Gene3D" id="2.60.490.10">
    <property type="entry name" value="atp-gated p2x4 ion channel domain"/>
    <property type="match status" value="1"/>
</dbReference>
<dbReference type="FunFam" id="2.60.490.10:FF:000001">
    <property type="entry name" value="P2X purinoceptor"/>
    <property type="match status" value="1"/>
</dbReference>
<keyword evidence="11 14" id="KW-1071">Ligand-gated ion channel</keyword>
<dbReference type="InterPro" id="IPR001429">
    <property type="entry name" value="P2X_purnocptor"/>
</dbReference>
<accession>W5LK17</accession>
<evidence type="ECO:0000256" key="19">
    <source>
        <dbReference type="SAM" id="MobiDB-lite"/>
    </source>
</evidence>
<comment type="catalytic activity">
    <reaction evidence="13">
        <text>Ca(2+)(in) = Ca(2+)(out)</text>
        <dbReference type="Rhea" id="RHEA:29671"/>
        <dbReference type="ChEBI" id="CHEBI:29108"/>
    </reaction>
</comment>
<keyword evidence="21" id="KW-1185">Reference proteome</keyword>
<feature type="disulfide bond" evidence="16">
    <location>
        <begin position="259"/>
        <end position="268"/>
    </location>
</feature>
<feature type="binding site" evidence="15">
    <location>
        <begin position="68"/>
        <end position="70"/>
    </location>
    <ligand>
        <name>ATP</name>
        <dbReference type="ChEBI" id="CHEBI:30616"/>
        <note>ligand shared between two neighboring subunits of the homotrimer</note>
    </ligand>
</feature>
<dbReference type="NCBIfam" id="TIGR00863">
    <property type="entry name" value="P2X"/>
    <property type="match status" value="1"/>
</dbReference>
<dbReference type="GO" id="GO:0004931">
    <property type="term" value="F:extracellularly ATP-gated monoatomic cation channel activity"/>
    <property type="evidence" value="ECO:0007669"/>
    <property type="project" value="UniProtKB-UniRule"/>
</dbReference>
<dbReference type="GO" id="GO:0098794">
    <property type="term" value="C:postsynapse"/>
    <property type="evidence" value="ECO:0007669"/>
    <property type="project" value="GOC"/>
</dbReference>
<dbReference type="FunCoup" id="W5LK17">
    <property type="interactions" value="6"/>
</dbReference>
<feature type="disulfide bond" evidence="16">
    <location>
        <begin position="215"/>
        <end position="225"/>
    </location>
</feature>
<dbReference type="Gene3D" id="1.10.287.940">
    <property type="entry name" value="atp-gated p2x4 ion channel"/>
    <property type="match status" value="1"/>
</dbReference>
<feature type="glycosylation site" description="N-linked (GlcNAc...) asparagine" evidence="17">
    <location>
        <position position="182"/>
    </location>
</feature>
<dbReference type="InterPro" id="IPR027309">
    <property type="entry name" value="P2X_extracellular_dom_sf"/>
</dbReference>
<proteinExistence type="inferred from homology"/>
<dbReference type="Bgee" id="ENSAMXG00000019595">
    <property type="expression patterns" value="Expressed in muscle tissue and 12 other cell types or tissues"/>
</dbReference>
<evidence type="ECO:0000256" key="4">
    <source>
        <dbReference type="ARBA" id="ARBA00022475"/>
    </source>
</evidence>
<evidence type="ECO:0000256" key="7">
    <source>
        <dbReference type="ARBA" id="ARBA00023065"/>
    </source>
</evidence>
<organism evidence="20 21">
    <name type="scientific">Astyanax mexicanus</name>
    <name type="common">Blind cave fish</name>
    <name type="synonym">Astyanax fasciatus mexicanus</name>
    <dbReference type="NCBI Taxonomy" id="7994"/>
    <lineage>
        <taxon>Eukaryota</taxon>
        <taxon>Metazoa</taxon>
        <taxon>Chordata</taxon>
        <taxon>Craniata</taxon>
        <taxon>Vertebrata</taxon>
        <taxon>Euteleostomi</taxon>
        <taxon>Actinopterygii</taxon>
        <taxon>Neopterygii</taxon>
        <taxon>Teleostei</taxon>
        <taxon>Ostariophysi</taxon>
        <taxon>Characiformes</taxon>
        <taxon>Characoidei</taxon>
        <taxon>Acestrorhamphidae</taxon>
        <taxon>Acestrorhamphinae</taxon>
        <taxon>Astyanax</taxon>
    </lineage>
</organism>
<dbReference type="InterPro" id="IPR053792">
    <property type="entry name" value="P2X_RECEPTOR_CS"/>
</dbReference>
<evidence type="ECO:0000256" key="10">
    <source>
        <dbReference type="ARBA" id="ARBA00023180"/>
    </source>
</evidence>
<dbReference type="PANTHER" id="PTHR10125:SF12">
    <property type="entry name" value="P2X PURINOCEPTOR 5"/>
    <property type="match status" value="1"/>
</dbReference>
<keyword evidence="7 14" id="KW-0406">Ion transport</keyword>
<reference evidence="20" key="4">
    <citation type="submission" date="2025-09" db="UniProtKB">
        <authorList>
            <consortium name="Ensembl"/>
        </authorList>
    </citation>
    <scope>IDENTIFICATION</scope>
</reference>
<feature type="disulfide bond" evidence="16">
    <location>
        <begin position="134"/>
        <end position="158"/>
    </location>
</feature>
<evidence type="ECO:0000256" key="5">
    <source>
        <dbReference type="ARBA" id="ARBA00022692"/>
    </source>
</evidence>
<dbReference type="GeneTree" id="ENSGT01020000230351"/>
<dbReference type="InterPro" id="IPR059116">
    <property type="entry name" value="P2X_receptor"/>
</dbReference>
<feature type="transmembrane region" description="Helical" evidence="18">
    <location>
        <begin position="30"/>
        <end position="50"/>
    </location>
</feature>
<dbReference type="STRING" id="7994.ENSAMXP00000020179"/>
<feature type="disulfide bond" evidence="16">
    <location>
        <begin position="128"/>
        <end position="151"/>
    </location>
</feature>
<keyword evidence="10" id="KW-0325">Glycoprotein</keyword>
<dbReference type="Pfam" id="PF00864">
    <property type="entry name" value="P2X_receptor"/>
    <property type="match status" value="1"/>
</dbReference>
<dbReference type="GO" id="GO:0033198">
    <property type="term" value="P:response to ATP"/>
    <property type="evidence" value="ECO:0007669"/>
    <property type="project" value="InterPro"/>
</dbReference>
<feature type="compositionally biased region" description="Polar residues" evidence="19">
    <location>
        <begin position="451"/>
        <end position="465"/>
    </location>
</feature>
<keyword evidence="4" id="KW-1003">Cell membrane</keyword>
<comment type="subcellular location">
    <subcellularLocation>
        <location evidence="1">Cell membrane</location>
        <topology evidence="1">Multi-pass membrane protein</topology>
    </subcellularLocation>
    <subcellularLocation>
        <location evidence="18">Membrane</location>
        <topology evidence="18">Multi-pass membrane protein</topology>
    </subcellularLocation>
</comment>
<dbReference type="AlphaFoldDB" id="W5LK17"/>
<evidence type="ECO:0000256" key="16">
    <source>
        <dbReference type="PIRSR" id="PIRSR005713-2"/>
    </source>
</evidence>
<evidence type="ECO:0000256" key="17">
    <source>
        <dbReference type="PIRSR" id="PIRSR005713-3"/>
    </source>
</evidence>
<feature type="binding site" evidence="15">
    <location>
        <position position="184"/>
    </location>
    <ligand>
        <name>ATP</name>
        <dbReference type="ChEBI" id="CHEBI:30616"/>
        <note>ligand shared between two neighboring subunits of the homotrimer</note>
    </ligand>
</feature>
<dbReference type="GO" id="GO:0005886">
    <property type="term" value="C:plasma membrane"/>
    <property type="evidence" value="ECO:0007669"/>
    <property type="project" value="UniProtKB-SubCell"/>
</dbReference>
<dbReference type="Proteomes" id="UP000018467">
    <property type="component" value="Unassembled WGS sequence"/>
</dbReference>